<feature type="non-terminal residue" evidence="15">
    <location>
        <position position="583"/>
    </location>
</feature>
<comment type="pathway">
    <text evidence="2">Protein modification; protein glycosylation.</text>
</comment>
<dbReference type="SUPFAM" id="SSF53756">
    <property type="entry name" value="UDP-Glycosyltransferase/glycogen phosphorylase"/>
    <property type="match status" value="1"/>
</dbReference>
<dbReference type="UniPathway" id="UPA00378"/>
<dbReference type="GO" id="GO:0000139">
    <property type="term" value="C:Golgi membrane"/>
    <property type="evidence" value="ECO:0007669"/>
    <property type="project" value="UniProtKB-SubCell"/>
</dbReference>
<evidence type="ECO:0000313" key="16">
    <source>
        <dbReference type="Proteomes" id="UP000271974"/>
    </source>
</evidence>
<comment type="similarity">
    <text evidence="3 12">Belongs to the glycosyltransferase 10 family.</text>
</comment>
<proteinExistence type="inferred from homology"/>
<feature type="domain" description="Fucosyltransferase N-terminal" evidence="14">
    <location>
        <begin position="249"/>
        <end position="354"/>
    </location>
</feature>
<dbReference type="PANTHER" id="PTHR48438">
    <property type="entry name" value="ALPHA-(1,3)-FUCOSYLTRANSFERASE C-RELATED"/>
    <property type="match status" value="1"/>
</dbReference>
<dbReference type="OrthoDB" id="6085082at2759"/>
<evidence type="ECO:0000256" key="8">
    <source>
        <dbReference type="ARBA" id="ARBA00022989"/>
    </source>
</evidence>
<evidence type="ECO:0000259" key="14">
    <source>
        <dbReference type="Pfam" id="PF17039"/>
    </source>
</evidence>
<dbReference type="GO" id="GO:0032580">
    <property type="term" value="C:Golgi cisterna membrane"/>
    <property type="evidence" value="ECO:0007669"/>
    <property type="project" value="UniProtKB-SubCell"/>
</dbReference>
<gene>
    <name evidence="15" type="ORF">EGW08_008252</name>
</gene>
<protein>
    <recommendedName>
        <fullName evidence="12">Fucosyltransferase</fullName>
        <ecNumber evidence="12">2.4.1.-</ecNumber>
    </recommendedName>
</protein>
<keyword evidence="10 12" id="KW-0472">Membrane</keyword>
<dbReference type="GO" id="GO:0008417">
    <property type="term" value="F:fucosyltransferase activity"/>
    <property type="evidence" value="ECO:0007669"/>
    <property type="project" value="InterPro"/>
</dbReference>
<keyword evidence="8 12" id="KW-1133">Transmembrane helix</keyword>
<dbReference type="InterPro" id="IPR001503">
    <property type="entry name" value="Glyco_trans_10"/>
</dbReference>
<evidence type="ECO:0000256" key="2">
    <source>
        <dbReference type="ARBA" id="ARBA00004922"/>
    </source>
</evidence>
<evidence type="ECO:0000256" key="7">
    <source>
        <dbReference type="ARBA" id="ARBA00022968"/>
    </source>
</evidence>
<evidence type="ECO:0000256" key="3">
    <source>
        <dbReference type="ARBA" id="ARBA00008919"/>
    </source>
</evidence>
<keyword evidence="16" id="KW-1185">Reference proteome</keyword>
<dbReference type="InterPro" id="IPR031481">
    <property type="entry name" value="Glyco_tran_10_N"/>
</dbReference>
<feature type="domain" description="Fucosyltransferase C-terminal" evidence="13">
    <location>
        <begin position="379"/>
        <end position="571"/>
    </location>
</feature>
<organism evidence="15 16">
    <name type="scientific">Elysia chlorotica</name>
    <name type="common">Eastern emerald elysia</name>
    <name type="synonym">Sea slug</name>
    <dbReference type="NCBI Taxonomy" id="188477"/>
    <lineage>
        <taxon>Eukaryota</taxon>
        <taxon>Metazoa</taxon>
        <taxon>Spiralia</taxon>
        <taxon>Lophotrochozoa</taxon>
        <taxon>Mollusca</taxon>
        <taxon>Gastropoda</taxon>
        <taxon>Heterobranchia</taxon>
        <taxon>Euthyneura</taxon>
        <taxon>Panpulmonata</taxon>
        <taxon>Sacoglossa</taxon>
        <taxon>Placobranchoidea</taxon>
        <taxon>Plakobranchidae</taxon>
        <taxon>Elysia</taxon>
    </lineage>
</organism>
<dbReference type="EC" id="2.4.1.-" evidence="12"/>
<name>A0A433TR32_ELYCH</name>
<keyword evidence="5 12" id="KW-0808">Transferase</keyword>
<keyword evidence="7" id="KW-0735">Signal-anchor</keyword>
<evidence type="ECO:0000256" key="12">
    <source>
        <dbReference type="RuleBase" id="RU003832"/>
    </source>
</evidence>
<evidence type="ECO:0000259" key="13">
    <source>
        <dbReference type="Pfam" id="PF00852"/>
    </source>
</evidence>
<keyword evidence="4 12" id="KW-0328">Glycosyltransferase</keyword>
<comment type="caution">
    <text evidence="15">The sequence shown here is derived from an EMBL/GenBank/DDBJ whole genome shotgun (WGS) entry which is preliminary data.</text>
</comment>
<dbReference type="InterPro" id="IPR055270">
    <property type="entry name" value="Glyco_tran_10_C"/>
</dbReference>
<keyword evidence="11" id="KW-0325">Glycoprotein</keyword>
<dbReference type="AlphaFoldDB" id="A0A433TR32"/>
<evidence type="ECO:0000256" key="6">
    <source>
        <dbReference type="ARBA" id="ARBA00022692"/>
    </source>
</evidence>
<accession>A0A433TR32</accession>
<evidence type="ECO:0000256" key="4">
    <source>
        <dbReference type="ARBA" id="ARBA00022676"/>
    </source>
</evidence>
<dbReference type="STRING" id="188477.A0A433TR32"/>
<sequence length="583" mass="67657">MMAMQGLKWNQRCGFHRSWVCVLVIFPALSMLVWLAYCRLHQPMIDARYYVALQTDSLDDLDLTRQATPTFSEPQDVTREIILARAARHLDILSSQRSKFVKMCSILTPINFCAEFARQAGLRVCMEDDECQLENGNRVTTSMTKDSVQDVIRKGLGLFRVELHNATTEFLVENEMRFRPKSFSTFGTSDSKSLKQNFSSFKAWEGSTEKKYPGSTNVNENSELEASFNPKTFFEGGGGHPSSIALEERKVILWYTPTRYWPTVPGLLPLRGCPEFPCMVTTEKKYAKRSAAMIFAADMSPDRPPPRRPDQVFVFQNHEPPIKFWLAGHSQAWISAFNWTMTYRHDSDILRPYGLIRRKRVDEITENGLVDEELAAILKAKTKMVAAMVSNCGANSRRDDYIRELSRYVQVDVYGACGNRKCPRGDDAKCFREISATYKFFLAFESSICEDYITEKFFRFFNMDLVVVARGSNQYYLHAPRETFINTADFESPRTLAERLKFLDSHPEEYTRMLRAKSQYWAMFQDWPIVDKDGRTRFHHYAHDALPVCQICQRLWNLDKYAKTIPDIEDWFKQKMCKRNDEI</sequence>
<dbReference type="Proteomes" id="UP000271974">
    <property type="component" value="Unassembled WGS sequence"/>
</dbReference>
<comment type="subcellular location">
    <subcellularLocation>
        <location evidence="1">Golgi apparatus membrane</location>
        <topology evidence="1">Single-pass type II membrane protein</topology>
    </subcellularLocation>
    <subcellularLocation>
        <location evidence="12">Golgi apparatus</location>
        <location evidence="12">Golgi stack membrane</location>
        <topology evidence="12">Single-pass type II membrane protein</topology>
    </subcellularLocation>
</comment>
<feature type="transmembrane region" description="Helical" evidence="12">
    <location>
        <begin position="20"/>
        <end position="37"/>
    </location>
</feature>
<evidence type="ECO:0000256" key="1">
    <source>
        <dbReference type="ARBA" id="ARBA00004323"/>
    </source>
</evidence>
<keyword evidence="9 12" id="KW-0333">Golgi apparatus</keyword>
<dbReference type="InterPro" id="IPR038577">
    <property type="entry name" value="GT10-like_C_sf"/>
</dbReference>
<dbReference type="FunFam" id="3.40.50.11660:FF:000004">
    <property type="entry name" value="Glycoprotein 3-alpha-L-fucosyltransferase A"/>
    <property type="match status" value="1"/>
</dbReference>
<dbReference type="Pfam" id="PF17039">
    <property type="entry name" value="Glyco_tran_10_N"/>
    <property type="match status" value="1"/>
</dbReference>
<evidence type="ECO:0000256" key="10">
    <source>
        <dbReference type="ARBA" id="ARBA00023136"/>
    </source>
</evidence>
<evidence type="ECO:0000256" key="11">
    <source>
        <dbReference type="ARBA" id="ARBA00023180"/>
    </source>
</evidence>
<keyword evidence="6 12" id="KW-0812">Transmembrane</keyword>
<dbReference type="PANTHER" id="PTHR48438:SF1">
    <property type="entry name" value="ALPHA-(1,3)-FUCOSYLTRANSFERASE C-RELATED"/>
    <property type="match status" value="1"/>
</dbReference>
<evidence type="ECO:0000313" key="15">
    <source>
        <dbReference type="EMBL" id="RUS83991.1"/>
    </source>
</evidence>
<dbReference type="Gene3D" id="3.40.50.11660">
    <property type="entry name" value="Glycosyl transferase family 10, C-terminal domain"/>
    <property type="match status" value="1"/>
</dbReference>
<reference evidence="15 16" key="1">
    <citation type="submission" date="2019-01" db="EMBL/GenBank/DDBJ databases">
        <title>A draft genome assembly of the solar-powered sea slug Elysia chlorotica.</title>
        <authorList>
            <person name="Cai H."/>
            <person name="Li Q."/>
            <person name="Fang X."/>
            <person name="Li J."/>
            <person name="Curtis N.E."/>
            <person name="Altenburger A."/>
            <person name="Shibata T."/>
            <person name="Feng M."/>
            <person name="Maeda T."/>
            <person name="Schwartz J.A."/>
            <person name="Shigenobu S."/>
            <person name="Lundholm N."/>
            <person name="Nishiyama T."/>
            <person name="Yang H."/>
            <person name="Hasebe M."/>
            <person name="Li S."/>
            <person name="Pierce S.K."/>
            <person name="Wang J."/>
        </authorList>
    </citation>
    <scope>NUCLEOTIDE SEQUENCE [LARGE SCALE GENOMIC DNA]</scope>
    <source>
        <strain evidence="15">EC2010</strain>
        <tissue evidence="15">Whole organism of an adult</tissue>
    </source>
</reference>
<dbReference type="EMBL" id="RQTK01000222">
    <property type="protein sequence ID" value="RUS83991.1"/>
    <property type="molecule type" value="Genomic_DNA"/>
</dbReference>
<evidence type="ECO:0000256" key="5">
    <source>
        <dbReference type="ARBA" id="ARBA00022679"/>
    </source>
</evidence>
<evidence type="ECO:0000256" key="9">
    <source>
        <dbReference type="ARBA" id="ARBA00023034"/>
    </source>
</evidence>
<dbReference type="Pfam" id="PF00852">
    <property type="entry name" value="Glyco_transf_10"/>
    <property type="match status" value="1"/>
</dbReference>